<evidence type="ECO:0000313" key="7">
    <source>
        <dbReference type="EMBL" id="RKP32447.1"/>
    </source>
</evidence>
<evidence type="ECO:0000259" key="6">
    <source>
        <dbReference type="Pfam" id="PF24492"/>
    </source>
</evidence>
<sequence>MATELELVNNVDLRLALAASDQELESTMNQLLPPLLLKFASPDTAVRQAVFKVVQNVFPRITAAPALQLPVDALLRQIKAPNVAPGTDSSTVRLYSLLFLFKGIERLSPESLVMLVPEIVRGISGFPATAAARMFAVLVKLLKVWKAPKRGSVEFDVMSATLGFDKCPADERYLADKAAKFLLLVPTSAPAPLPGLSISDAAFFTKDAGVSYAVALDLSAAKLRVLEFLKAGFSDQNLVFPLLVASVDSLSVIADASETWFRKLTIDLDDRDLVATLVGLYLGTNAPAAKPTLQDKILSLLVKFSPELVSLRAMEIAELGLGSDYARLRLTALAVIKRTAQQLCSDFKQENYCSTLAAKLKANILADGWPQLNSSKTDFHRAMKQRELQYETLGDLLSNSVAFLQNNVDYIQFLFESLEQEAAELRSLLQLVLSRLAMYLPKLSKVSKEVLRPLFRSILSSAANSASKFLALKYVNMAYSFSDVDARFMCILGTNKLHSSDAVEEARKGLDPYQFSLIQASVSSFVPVPDSQETKMPSFDSYISKIAAEFALDNSLATAWRDCQLEAILFGFRIIVMQATESQTTIIAMDEHWQTRIDEAVETDETVRKLVVQEVARLAQNNFQMDGDDAPKHQLQKFISLTFSALYDNFQDGQNIAPNSILTSVLYALLKLSPNSIIAGLECHLDAVLDILKANSVFKDSSKKLATCFGIMCTQTNVPVDYLAIVQSALRAGGSNQTEIYLFTVSVVLSRLALRNRLHDLDSQVVLSYLEELDQALKVPQLYDTCLICVAELAIYGVLGPLNTSELAEFVGRFYDLILVRAKACHELSLLTVTKLALACEELYQNTNGDLLPVEKLVFETNIAKNVEFAFVGGDCLLMLAGGWKSRYLSQHLDIQGETLTLVPPETSRFPVIMSQVLQSTKMTKPSLRKASCIWLLAIVQNLDHTPAVKNMAAEIHSAFMRFLVDRDGIVQECASRGLGLAYDLGNADLKETLVKGLIKSFTDTRATPIASGSVDAETRLFDADVLRTDDGSVSTYKDVLNLASEVGDPSLVYKFMSLAKSNASWISRRGMAFGLGKILSKSSLDTLLAHDSQLIQILVPKLYRFRFDPSNLVSQSMNDIWKALFPDSSATVKTHFESMLAEVLKGMGNREWRVRQASIAALENLLQFQPFERYEQHLEAIWNMTFRCMDDIKDSVRKEAQTLAKSLAKSLIRTADVTTSNFAVSKATKIIEQVIPFFLGNKGLLSDAEEVKHFTLKTILDLSEKGGDPIKPFIPKLITTFVELMSSLEPEIVNYLVLNAEKYNLTGNDVDAKRLQSLSTSPLLEAIDKLIGNIDETLMPDLISSLKATIKSSVGLPSKACGSRVIVMLVTKLPFLAKPYSDVLLGICIDNLKDRNLAISTSFAVSSGYCCKLASVNSIVAFSTQITELYFANKDLKTRLAAAHASNSVSKFSGYDKFDAVAAACLPLAFIGKHDDDKEVLKLFEAEWIETSSGNSATKLYFQEISLMCEAHIKCNDYAVRRVVARALAEMATVDFSGRDAEQLLLILLFACQEKSWAGKELVFDSLVQFSVKKAADLQENGALMVLLVKTVKTELNRRNKAYQVHAVRSMAKFIRQFHVYEDLVTLYIDTMDQVLDDDYLEEIGYMDENRKSEKSLKSQHAVKIEEMRLDFVRNISDAIAPEVFNQDLFRFLLKTMQEFVSSGHELSWRTAYAYNEVFKSALEPLLKIHLNFSSLDLVFEFFTLLFSLSDYKLERNVTLLAKNCGLGLELFGHYNLATYIEALKAKLHELKEQGHSSVVNAEIEKALLSLKLK</sequence>
<feature type="domain" description="Proteasome component Ecm29 N-terminal" evidence="5">
    <location>
        <begin position="8"/>
        <end position="493"/>
    </location>
</feature>
<dbReference type="SUPFAM" id="SSF48371">
    <property type="entry name" value="ARM repeat"/>
    <property type="match status" value="3"/>
</dbReference>
<reference evidence="8" key="1">
    <citation type="journal article" date="2018" name="Nat. Microbiol.">
        <title>Leveraging single-cell genomics to expand the fungal tree of life.</title>
        <authorList>
            <person name="Ahrendt S.R."/>
            <person name="Quandt C.A."/>
            <person name="Ciobanu D."/>
            <person name="Clum A."/>
            <person name="Salamov A."/>
            <person name="Andreopoulos B."/>
            <person name="Cheng J.F."/>
            <person name="Woyke T."/>
            <person name="Pelin A."/>
            <person name="Henrissat B."/>
            <person name="Reynolds N.K."/>
            <person name="Benny G.L."/>
            <person name="Smith M.E."/>
            <person name="James T.Y."/>
            <person name="Grigoriev I.V."/>
        </authorList>
    </citation>
    <scope>NUCLEOTIDE SEQUENCE [LARGE SCALE GENOMIC DNA]</scope>
    <source>
        <strain evidence="8">Baker2002</strain>
    </source>
</reference>
<dbReference type="GO" id="GO:0000502">
    <property type="term" value="C:proteasome complex"/>
    <property type="evidence" value="ECO:0007669"/>
    <property type="project" value="UniProtKB-KW"/>
</dbReference>
<dbReference type="GO" id="GO:0060090">
    <property type="term" value="F:molecular adaptor activity"/>
    <property type="evidence" value="ECO:0007669"/>
    <property type="project" value="InterPro"/>
</dbReference>
<dbReference type="Gene3D" id="1.25.10.10">
    <property type="entry name" value="Leucine-rich Repeat Variant"/>
    <property type="match status" value="3"/>
</dbReference>
<dbReference type="Pfam" id="PF24492">
    <property type="entry name" value="HEAT_ECM29"/>
    <property type="match status" value="1"/>
</dbReference>
<evidence type="ECO:0000256" key="3">
    <source>
        <dbReference type="ARBA" id="ARBA00022737"/>
    </source>
</evidence>
<dbReference type="GO" id="GO:0036503">
    <property type="term" value="P:ERAD pathway"/>
    <property type="evidence" value="ECO:0007669"/>
    <property type="project" value="TreeGrafter"/>
</dbReference>
<dbReference type="GO" id="GO:0043248">
    <property type="term" value="P:proteasome assembly"/>
    <property type="evidence" value="ECO:0007669"/>
    <property type="project" value="InterPro"/>
</dbReference>
<protein>
    <submittedName>
        <fullName evidence="7">ARM repeat-containing protein</fullName>
    </submittedName>
</protein>
<accession>A0A4P9ZH41</accession>
<keyword evidence="3" id="KW-0677">Repeat</keyword>
<dbReference type="Pfam" id="PF13001">
    <property type="entry name" value="ECM29_N"/>
    <property type="match status" value="1"/>
</dbReference>
<dbReference type="GO" id="GO:0005634">
    <property type="term" value="C:nucleus"/>
    <property type="evidence" value="ECO:0007669"/>
    <property type="project" value="TreeGrafter"/>
</dbReference>
<dbReference type="InterPro" id="IPR055443">
    <property type="entry name" value="HEAT_ECM29"/>
</dbReference>
<comment type="subcellular location">
    <subcellularLocation>
        <location evidence="1">Cytoplasm</location>
    </subcellularLocation>
</comment>
<evidence type="ECO:0000256" key="1">
    <source>
        <dbReference type="ARBA" id="ARBA00004496"/>
    </source>
</evidence>
<evidence type="ECO:0000256" key="2">
    <source>
        <dbReference type="ARBA" id="ARBA00022490"/>
    </source>
</evidence>
<proteinExistence type="predicted"/>
<dbReference type="Pfam" id="PF23731">
    <property type="entry name" value="ARM_ECM29_C"/>
    <property type="match status" value="1"/>
</dbReference>
<gene>
    <name evidence="7" type="ORF">METBISCDRAFT_12200</name>
</gene>
<keyword evidence="8" id="KW-1185">Reference proteome</keyword>
<keyword evidence="4" id="KW-0647">Proteasome</keyword>
<dbReference type="Proteomes" id="UP000268321">
    <property type="component" value="Unassembled WGS sequence"/>
</dbReference>
<evidence type="ECO:0000259" key="5">
    <source>
        <dbReference type="Pfam" id="PF13001"/>
    </source>
</evidence>
<dbReference type="PANTHER" id="PTHR23346">
    <property type="entry name" value="TRANSLATIONAL ACTIVATOR GCN1-RELATED"/>
    <property type="match status" value="1"/>
</dbReference>
<evidence type="ECO:0000256" key="4">
    <source>
        <dbReference type="ARBA" id="ARBA00022942"/>
    </source>
</evidence>
<dbReference type="InterPro" id="IPR011989">
    <property type="entry name" value="ARM-like"/>
</dbReference>
<dbReference type="InterPro" id="IPR024372">
    <property type="entry name" value="Ecm29_N"/>
</dbReference>
<dbReference type="PANTHER" id="PTHR23346:SF19">
    <property type="entry name" value="PROTEASOME ADAPTER AND SCAFFOLD PROTEIN ECM29"/>
    <property type="match status" value="1"/>
</dbReference>
<keyword evidence="2" id="KW-0963">Cytoplasm</keyword>
<dbReference type="InterPro" id="IPR016024">
    <property type="entry name" value="ARM-type_fold"/>
</dbReference>
<organism evidence="7 8">
    <name type="scientific">Metschnikowia bicuspidata</name>
    <dbReference type="NCBI Taxonomy" id="27322"/>
    <lineage>
        <taxon>Eukaryota</taxon>
        <taxon>Fungi</taxon>
        <taxon>Dikarya</taxon>
        <taxon>Ascomycota</taxon>
        <taxon>Saccharomycotina</taxon>
        <taxon>Pichiomycetes</taxon>
        <taxon>Metschnikowiaceae</taxon>
        <taxon>Metschnikowia</taxon>
    </lineage>
</organism>
<dbReference type="OrthoDB" id="16066at2759"/>
<dbReference type="GO" id="GO:0005737">
    <property type="term" value="C:cytoplasm"/>
    <property type="evidence" value="ECO:0007669"/>
    <property type="project" value="UniProtKB-SubCell"/>
</dbReference>
<name>A0A4P9ZH41_9ASCO</name>
<dbReference type="EMBL" id="ML004431">
    <property type="protein sequence ID" value="RKP32447.1"/>
    <property type="molecule type" value="Genomic_DNA"/>
</dbReference>
<evidence type="ECO:0000313" key="8">
    <source>
        <dbReference type="Proteomes" id="UP000268321"/>
    </source>
</evidence>
<feature type="domain" description="Proteasome adapter and scaffold protein ECM29 HEAT-repeat" evidence="6">
    <location>
        <begin position="1271"/>
        <end position="1432"/>
    </location>
</feature>